<feature type="domain" description="MATH" evidence="2">
    <location>
        <begin position="11"/>
        <end position="141"/>
    </location>
</feature>
<dbReference type="PANTHER" id="PTHR24413">
    <property type="entry name" value="SPECKLE-TYPE POZ PROTEIN"/>
    <property type="match status" value="1"/>
</dbReference>
<reference evidence="3" key="2">
    <citation type="submission" date="2020-06" db="EMBL/GenBank/DDBJ databases">
        <authorList>
            <person name="Sheffer M."/>
        </authorList>
    </citation>
    <scope>NUCLEOTIDE SEQUENCE</scope>
</reference>
<dbReference type="Pfam" id="PF00651">
    <property type="entry name" value="BTB"/>
    <property type="match status" value="1"/>
</dbReference>
<dbReference type="InterPro" id="IPR008974">
    <property type="entry name" value="TRAF-like"/>
</dbReference>
<accession>A0A8T0F9E5</accession>
<keyword evidence="4" id="KW-1185">Reference proteome</keyword>
<dbReference type="InterPro" id="IPR002083">
    <property type="entry name" value="MATH/TRAF_dom"/>
</dbReference>
<dbReference type="PROSITE" id="PS50144">
    <property type="entry name" value="MATH"/>
    <property type="match status" value="1"/>
</dbReference>
<dbReference type="Proteomes" id="UP000807504">
    <property type="component" value="Unassembled WGS sequence"/>
</dbReference>
<evidence type="ECO:0000259" key="2">
    <source>
        <dbReference type="PROSITE" id="PS50144"/>
    </source>
</evidence>
<dbReference type="EMBL" id="JABXBU010000015">
    <property type="protein sequence ID" value="KAF8787837.1"/>
    <property type="molecule type" value="Genomic_DNA"/>
</dbReference>
<proteinExistence type="predicted"/>
<dbReference type="AlphaFoldDB" id="A0A8T0F9E5"/>
<name>A0A8T0F9E5_ARGBR</name>
<dbReference type="PROSITE" id="PS50097">
    <property type="entry name" value="BTB"/>
    <property type="match status" value="1"/>
</dbReference>
<dbReference type="SUPFAM" id="SSF54695">
    <property type="entry name" value="POZ domain"/>
    <property type="match status" value="1"/>
</dbReference>
<gene>
    <name evidence="3" type="ORF">HNY73_009397</name>
</gene>
<evidence type="ECO:0000313" key="3">
    <source>
        <dbReference type="EMBL" id="KAF8787837.1"/>
    </source>
</evidence>
<dbReference type="Pfam" id="PF22486">
    <property type="entry name" value="MATH_2"/>
    <property type="match status" value="1"/>
</dbReference>
<comment type="caution">
    <text evidence="3">The sequence shown here is derived from an EMBL/GenBank/DDBJ whole genome shotgun (WGS) entry which is preliminary data.</text>
</comment>
<evidence type="ECO:0000259" key="1">
    <source>
        <dbReference type="PROSITE" id="PS50097"/>
    </source>
</evidence>
<dbReference type="SUPFAM" id="SSF49599">
    <property type="entry name" value="TRAF domain-like"/>
    <property type="match status" value="1"/>
</dbReference>
<dbReference type="GO" id="GO:0030163">
    <property type="term" value="P:protein catabolic process"/>
    <property type="evidence" value="ECO:0007669"/>
    <property type="project" value="UniProtKB-ARBA"/>
</dbReference>
<dbReference type="SMART" id="SM00225">
    <property type="entry name" value="BTB"/>
    <property type="match status" value="1"/>
</dbReference>
<feature type="domain" description="BTB" evidence="1">
    <location>
        <begin position="322"/>
        <end position="383"/>
    </location>
</feature>
<evidence type="ECO:0000313" key="4">
    <source>
        <dbReference type="Proteomes" id="UP000807504"/>
    </source>
</evidence>
<organism evidence="3 4">
    <name type="scientific">Argiope bruennichi</name>
    <name type="common">Wasp spider</name>
    <name type="synonym">Aranea bruennichi</name>
    <dbReference type="NCBI Taxonomy" id="94029"/>
    <lineage>
        <taxon>Eukaryota</taxon>
        <taxon>Metazoa</taxon>
        <taxon>Ecdysozoa</taxon>
        <taxon>Arthropoda</taxon>
        <taxon>Chelicerata</taxon>
        <taxon>Arachnida</taxon>
        <taxon>Araneae</taxon>
        <taxon>Araneomorphae</taxon>
        <taxon>Entelegynae</taxon>
        <taxon>Araneoidea</taxon>
        <taxon>Araneidae</taxon>
        <taxon>Argiope</taxon>
    </lineage>
</organism>
<sequence>MATKIDDKINGYTFVWKIENISHCWLKTGECIVSPAFITDALDGTKWSLLLYPMGYIDKNHVSFYLHRKEDCTGPIAVKVNFQLSFLGKDGSVLTEVTVSNWSFMKKNVFAHPIRELHEKVFITEKESFLPDDTLTVQCTIWNKKDTLLKPKLISARTVFKVNRKVYIWKIDQFTISKDSLRNKFRDDLIAIDFILSEGLSIYKLDVDIISFAENTKYFSFKISRMNAKGEKEMCGIREYFACDLKKGTLSTVLIKNLENKAHSLLFECEFVSSNGTVLNEICSCGIISPKVTATAPEKVKSPNTSAVINALKSMYEDGSFHDIELRTSKRVFPAHKNILSARSPVFKRMLVNDMKEKNSGHIDIIDLEEDAIHRMLLYMYTDILEDLHFESACKLYAAADKYEILSLMSRCSTFLKDNLCPTEACEVLTLADRHHDDDLKHFVQDYILKKDTEVFGLREWKLFMDANPKLAADIMYLKVFPG</sequence>
<dbReference type="Gene3D" id="3.30.710.10">
    <property type="entry name" value="Potassium Channel Kv1.1, Chain A"/>
    <property type="match status" value="1"/>
</dbReference>
<protein>
    <submittedName>
        <fullName evidence="3">TD and POZ domain-containing protein 3</fullName>
    </submittedName>
</protein>
<dbReference type="Gene3D" id="2.60.210.10">
    <property type="entry name" value="Apoptosis, Tumor Necrosis Factor Receptor Associated Protein 2, Chain A"/>
    <property type="match status" value="1"/>
</dbReference>
<dbReference type="InterPro" id="IPR011333">
    <property type="entry name" value="SKP1/BTB/POZ_sf"/>
</dbReference>
<reference evidence="3" key="1">
    <citation type="journal article" date="2020" name="bioRxiv">
        <title>Chromosome-level reference genome of the European wasp spider Argiope bruennichi: a resource for studies on range expansion and evolutionary adaptation.</title>
        <authorList>
            <person name="Sheffer M.M."/>
            <person name="Hoppe A."/>
            <person name="Krehenwinkel H."/>
            <person name="Uhl G."/>
            <person name="Kuss A.W."/>
            <person name="Jensen L."/>
            <person name="Jensen C."/>
            <person name="Gillespie R.G."/>
            <person name="Hoff K.J."/>
            <person name="Prost S."/>
        </authorList>
    </citation>
    <scope>NUCLEOTIDE SEQUENCE</scope>
</reference>
<dbReference type="CDD" id="cd00121">
    <property type="entry name" value="MATH"/>
    <property type="match status" value="1"/>
</dbReference>
<dbReference type="InterPro" id="IPR000210">
    <property type="entry name" value="BTB/POZ_dom"/>
</dbReference>
<dbReference type="CDD" id="cd18186">
    <property type="entry name" value="BTB_POZ_ZBTB_KLHL-like"/>
    <property type="match status" value="1"/>
</dbReference>
<dbReference type="Gene3D" id="1.25.40.420">
    <property type="match status" value="1"/>
</dbReference>